<feature type="transmembrane region" description="Helical" evidence="17">
    <location>
        <begin position="28"/>
        <end position="55"/>
    </location>
</feature>
<keyword evidence="7" id="KW-0963">Cytoplasm</keyword>
<comment type="caution">
    <text evidence="19">The sequence shown here is derived from an EMBL/GenBank/DDBJ whole genome shotgun (WGS) entry which is preliminary data.</text>
</comment>
<protein>
    <recommendedName>
        <fullName evidence="5">Oxygen sensor histidine kinase NreB</fullName>
        <ecNumber evidence="4">2.7.13.3</ecNumber>
    </recommendedName>
    <alternativeName>
        <fullName evidence="15">Nitrogen regulation protein B</fullName>
    </alternativeName>
</protein>
<accession>A0ABS4U1K2</accession>
<keyword evidence="10 19" id="KW-0418">Kinase</keyword>
<keyword evidence="17" id="KW-1133">Transmembrane helix</keyword>
<evidence type="ECO:0000256" key="10">
    <source>
        <dbReference type="ARBA" id="ARBA00022777"/>
    </source>
</evidence>
<dbReference type="Gene3D" id="3.30.565.10">
    <property type="entry name" value="Histidine kinase-like ATPase, C-terminal domain"/>
    <property type="match status" value="1"/>
</dbReference>
<comment type="cofactor">
    <cofactor evidence="2">
        <name>[4Fe-4S] cluster</name>
        <dbReference type="ChEBI" id="CHEBI:49883"/>
    </cofactor>
</comment>
<dbReference type="InterPro" id="IPR036890">
    <property type="entry name" value="HATPase_C_sf"/>
</dbReference>
<keyword evidence="11" id="KW-0408">Iron</keyword>
<dbReference type="InterPro" id="IPR011712">
    <property type="entry name" value="Sig_transdc_His_kin_sub3_dim/P"/>
</dbReference>
<evidence type="ECO:0000256" key="15">
    <source>
        <dbReference type="ARBA" id="ARBA00030800"/>
    </source>
</evidence>
<feature type="domain" description="Histidine kinase" evidence="18">
    <location>
        <begin position="268"/>
        <end position="352"/>
    </location>
</feature>
<evidence type="ECO:0000256" key="3">
    <source>
        <dbReference type="ARBA" id="ARBA00004496"/>
    </source>
</evidence>
<keyword evidence="13" id="KW-0411">Iron-sulfur</keyword>
<organism evidence="19 20">
    <name type="scientific">Kibdelosporangium banguiense</name>
    <dbReference type="NCBI Taxonomy" id="1365924"/>
    <lineage>
        <taxon>Bacteria</taxon>
        <taxon>Bacillati</taxon>
        <taxon>Actinomycetota</taxon>
        <taxon>Actinomycetes</taxon>
        <taxon>Pseudonocardiales</taxon>
        <taxon>Pseudonocardiaceae</taxon>
        <taxon>Kibdelosporangium</taxon>
    </lineage>
</organism>
<dbReference type="PANTHER" id="PTHR24421:SF62">
    <property type="entry name" value="SENSORY TRANSDUCTION HISTIDINE KINASE"/>
    <property type="match status" value="1"/>
</dbReference>
<evidence type="ECO:0000256" key="1">
    <source>
        <dbReference type="ARBA" id="ARBA00000085"/>
    </source>
</evidence>
<dbReference type="GO" id="GO:0016301">
    <property type="term" value="F:kinase activity"/>
    <property type="evidence" value="ECO:0007669"/>
    <property type="project" value="UniProtKB-KW"/>
</dbReference>
<sequence>MDWVVAGVAAVVLGVVDVAVRPSVGYFLVAGVIVGVLTAVFPMFAAVGFGLLPLVFVQLPRWGAVLVGVVTTGSPYVVQPLVRTLMAGAGWEREPVIRLGPAYFVLVGVALPVLTGLFTAGAVQALRRQSRYRQALLDQLSATRAELANASRLAGQAEERQRLAHELHDTLAQGLSGVLLQLEAAEQHLDGDSARLVVRAREIAGSCLVDTRRAVAALRPEPLDKAALADAVRQLCVQWAELTGIPADCAVQGPVRRFRPQVEVVALRVVQEALTNARKHAASSGLTVTVEYGTQMRLVVRDDGCGFDPAIVTSGFGLATMRERVASIGGTLSVSSVIGTGTTVTATLPDVSTGDSL</sequence>
<name>A0ABS4U1K2_9PSEU</name>
<dbReference type="Proteomes" id="UP001519332">
    <property type="component" value="Unassembled WGS sequence"/>
</dbReference>
<dbReference type="Pfam" id="PF07730">
    <property type="entry name" value="HisKA_3"/>
    <property type="match status" value="1"/>
</dbReference>
<proteinExistence type="predicted"/>
<dbReference type="InterPro" id="IPR017205">
    <property type="entry name" value="Sig_transdc_His_kinase_ChrS"/>
</dbReference>
<evidence type="ECO:0000256" key="7">
    <source>
        <dbReference type="ARBA" id="ARBA00022490"/>
    </source>
</evidence>
<dbReference type="InterPro" id="IPR005467">
    <property type="entry name" value="His_kinase_dom"/>
</dbReference>
<evidence type="ECO:0000256" key="12">
    <source>
        <dbReference type="ARBA" id="ARBA00023012"/>
    </source>
</evidence>
<dbReference type="CDD" id="cd16917">
    <property type="entry name" value="HATPase_UhpB-NarQ-NarX-like"/>
    <property type="match status" value="1"/>
</dbReference>
<evidence type="ECO:0000256" key="5">
    <source>
        <dbReference type="ARBA" id="ARBA00017322"/>
    </source>
</evidence>
<dbReference type="InterPro" id="IPR003594">
    <property type="entry name" value="HATPase_dom"/>
</dbReference>
<evidence type="ECO:0000256" key="17">
    <source>
        <dbReference type="SAM" id="Phobius"/>
    </source>
</evidence>
<dbReference type="PROSITE" id="PS50109">
    <property type="entry name" value="HIS_KIN"/>
    <property type="match status" value="1"/>
</dbReference>
<keyword evidence="6" id="KW-0004">4Fe-4S</keyword>
<evidence type="ECO:0000256" key="11">
    <source>
        <dbReference type="ARBA" id="ARBA00023004"/>
    </source>
</evidence>
<keyword evidence="8" id="KW-0808">Transferase</keyword>
<dbReference type="EC" id="2.7.13.3" evidence="4"/>
<keyword evidence="12" id="KW-0902">Two-component regulatory system</keyword>
<reference evidence="19 20" key="1">
    <citation type="submission" date="2021-03" db="EMBL/GenBank/DDBJ databases">
        <title>Sequencing the genomes of 1000 actinobacteria strains.</title>
        <authorList>
            <person name="Klenk H.-P."/>
        </authorList>
    </citation>
    <scope>NUCLEOTIDE SEQUENCE [LARGE SCALE GENOMIC DNA]</scope>
    <source>
        <strain evidence="19 20">DSM 46670</strain>
    </source>
</reference>
<dbReference type="Pfam" id="PF02518">
    <property type="entry name" value="HATPase_c"/>
    <property type="match status" value="1"/>
</dbReference>
<evidence type="ECO:0000256" key="13">
    <source>
        <dbReference type="ARBA" id="ARBA00023014"/>
    </source>
</evidence>
<evidence type="ECO:0000256" key="6">
    <source>
        <dbReference type="ARBA" id="ARBA00022485"/>
    </source>
</evidence>
<dbReference type="EMBL" id="JAGINW010000001">
    <property type="protein sequence ID" value="MBP2330531.1"/>
    <property type="molecule type" value="Genomic_DNA"/>
</dbReference>
<evidence type="ECO:0000259" key="18">
    <source>
        <dbReference type="PROSITE" id="PS50109"/>
    </source>
</evidence>
<comment type="function">
    <text evidence="14">Member of the two-component regulatory system NreB/NreC involved in the control of dissimilatory nitrate/nitrite reduction in response to oxygen. NreB functions as a direct oxygen sensor histidine kinase which is autophosphorylated, in the absence of oxygen, probably at the conserved histidine residue, and transfers its phosphate group probably to a conserved aspartate residue of NreC. NreB/NreC activates the expression of the nitrate (narGHJI) and nitrite (nir) reductase operons, as well as the putative nitrate transporter gene narT.</text>
</comment>
<evidence type="ECO:0000256" key="16">
    <source>
        <dbReference type="SAM" id="Coils"/>
    </source>
</evidence>
<dbReference type="InterPro" id="IPR050482">
    <property type="entry name" value="Sensor_HK_TwoCompSys"/>
</dbReference>
<keyword evidence="17" id="KW-0472">Membrane</keyword>
<dbReference type="PIRSF" id="PIRSF037434">
    <property type="entry name" value="STHK_ChrS"/>
    <property type="match status" value="1"/>
</dbReference>
<evidence type="ECO:0000256" key="14">
    <source>
        <dbReference type="ARBA" id="ARBA00024827"/>
    </source>
</evidence>
<evidence type="ECO:0000256" key="4">
    <source>
        <dbReference type="ARBA" id="ARBA00012438"/>
    </source>
</evidence>
<feature type="transmembrane region" description="Helical" evidence="17">
    <location>
        <begin position="62"/>
        <end position="82"/>
    </location>
</feature>
<keyword evidence="20" id="KW-1185">Reference proteome</keyword>
<dbReference type="RefSeq" id="WP_209647129.1">
    <property type="nucleotide sequence ID" value="NZ_JAGINW010000001.1"/>
</dbReference>
<comment type="catalytic activity">
    <reaction evidence="1">
        <text>ATP + protein L-histidine = ADP + protein N-phospho-L-histidine.</text>
        <dbReference type="EC" id="2.7.13.3"/>
    </reaction>
</comment>
<feature type="coiled-coil region" evidence="16">
    <location>
        <begin position="133"/>
        <end position="160"/>
    </location>
</feature>
<dbReference type="PRINTS" id="PR00344">
    <property type="entry name" value="BCTRLSENSOR"/>
</dbReference>
<keyword evidence="17" id="KW-0812">Transmembrane</keyword>
<evidence type="ECO:0000256" key="9">
    <source>
        <dbReference type="ARBA" id="ARBA00022723"/>
    </source>
</evidence>
<keyword evidence="9" id="KW-0479">Metal-binding</keyword>
<dbReference type="SMART" id="SM00387">
    <property type="entry name" value="HATPase_c"/>
    <property type="match status" value="1"/>
</dbReference>
<dbReference type="InterPro" id="IPR004358">
    <property type="entry name" value="Sig_transdc_His_kin-like_C"/>
</dbReference>
<evidence type="ECO:0000313" key="20">
    <source>
        <dbReference type="Proteomes" id="UP001519332"/>
    </source>
</evidence>
<keyword evidence="16" id="KW-0175">Coiled coil</keyword>
<evidence type="ECO:0000256" key="2">
    <source>
        <dbReference type="ARBA" id="ARBA00001966"/>
    </source>
</evidence>
<dbReference type="PANTHER" id="PTHR24421">
    <property type="entry name" value="NITRATE/NITRITE SENSOR PROTEIN NARX-RELATED"/>
    <property type="match status" value="1"/>
</dbReference>
<feature type="transmembrane region" description="Helical" evidence="17">
    <location>
        <begin position="102"/>
        <end position="123"/>
    </location>
</feature>
<dbReference type="Gene3D" id="1.20.5.1930">
    <property type="match status" value="1"/>
</dbReference>
<gene>
    <name evidence="19" type="ORF">JOF56_010916</name>
</gene>
<dbReference type="SUPFAM" id="SSF55874">
    <property type="entry name" value="ATPase domain of HSP90 chaperone/DNA topoisomerase II/histidine kinase"/>
    <property type="match status" value="1"/>
</dbReference>
<evidence type="ECO:0000313" key="19">
    <source>
        <dbReference type="EMBL" id="MBP2330531.1"/>
    </source>
</evidence>
<evidence type="ECO:0000256" key="8">
    <source>
        <dbReference type="ARBA" id="ARBA00022679"/>
    </source>
</evidence>
<comment type="subcellular location">
    <subcellularLocation>
        <location evidence="3">Cytoplasm</location>
    </subcellularLocation>
</comment>